<dbReference type="Gene3D" id="1.10.510.10">
    <property type="entry name" value="Transferase(Phosphotransferase) domain 1"/>
    <property type="match status" value="1"/>
</dbReference>
<dbReference type="EC" id="2.7.11.1" evidence="2"/>
<evidence type="ECO:0000256" key="9">
    <source>
        <dbReference type="ARBA" id="ARBA00022842"/>
    </source>
</evidence>
<evidence type="ECO:0000313" key="14">
    <source>
        <dbReference type="Proteomes" id="UP000070544"/>
    </source>
</evidence>
<dbReference type="AlphaFoldDB" id="A0A139AC27"/>
<evidence type="ECO:0000256" key="3">
    <source>
        <dbReference type="ARBA" id="ARBA00022527"/>
    </source>
</evidence>
<name>A0A139AC27_GONPJ</name>
<dbReference type="SMART" id="SM00090">
    <property type="entry name" value="RIO"/>
    <property type="match status" value="1"/>
</dbReference>
<evidence type="ECO:0000256" key="2">
    <source>
        <dbReference type="ARBA" id="ARBA00012513"/>
    </source>
</evidence>
<dbReference type="OrthoDB" id="205248at2759"/>
<dbReference type="EMBL" id="KQ965769">
    <property type="protein sequence ID" value="KXS14382.1"/>
    <property type="molecule type" value="Genomic_DNA"/>
</dbReference>
<evidence type="ECO:0000256" key="8">
    <source>
        <dbReference type="ARBA" id="ARBA00022840"/>
    </source>
</evidence>
<dbReference type="InterPro" id="IPR000687">
    <property type="entry name" value="RIO_kinase"/>
</dbReference>
<keyword evidence="8" id="KW-0067">ATP-binding</keyword>
<dbReference type="GO" id="GO:0004674">
    <property type="term" value="F:protein serine/threonine kinase activity"/>
    <property type="evidence" value="ECO:0007669"/>
    <property type="project" value="UniProtKB-KW"/>
</dbReference>
<accession>A0A139AC27</accession>
<evidence type="ECO:0000256" key="11">
    <source>
        <dbReference type="ARBA" id="ARBA00048679"/>
    </source>
</evidence>
<dbReference type="InterPro" id="IPR051272">
    <property type="entry name" value="RIO-type_Ser/Thr_kinase"/>
</dbReference>
<dbReference type="SUPFAM" id="SSF56112">
    <property type="entry name" value="Protein kinase-like (PK-like)"/>
    <property type="match status" value="1"/>
</dbReference>
<dbReference type="InterPro" id="IPR018934">
    <property type="entry name" value="RIO_dom"/>
</dbReference>
<gene>
    <name evidence="13" type="ORF">M427DRAFT_341048</name>
</gene>
<evidence type="ECO:0000256" key="10">
    <source>
        <dbReference type="ARBA" id="ARBA00047899"/>
    </source>
</evidence>
<reference evidence="13 14" key="1">
    <citation type="journal article" date="2015" name="Genome Biol. Evol.">
        <title>Phylogenomic analyses indicate that early fungi evolved digesting cell walls of algal ancestors of land plants.</title>
        <authorList>
            <person name="Chang Y."/>
            <person name="Wang S."/>
            <person name="Sekimoto S."/>
            <person name="Aerts A.L."/>
            <person name="Choi C."/>
            <person name="Clum A."/>
            <person name="LaButti K.M."/>
            <person name="Lindquist E.A."/>
            <person name="Yee Ngan C."/>
            <person name="Ohm R.A."/>
            <person name="Salamov A.A."/>
            <person name="Grigoriev I.V."/>
            <person name="Spatafora J.W."/>
            <person name="Berbee M.L."/>
        </authorList>
    </citation>
    <scope>NUCLEOTIDE SEQUENCE [LARGE SCALE GENOMIC DNA]</scope>
    <source>
        <strain evidence="13 14">JEL478</strain>
    </source>
</reference>
<evidence type="ECO:0000256" key="1">
    <source>
        <dbReference type="ARBA" id="ARBA00009196"/>
    </source>
</evidence>
<keyword evidence="7" id="KW-0418">Kinase</keyword>
<evidence type="ECO:0000256" key="6">
    <source>
        <dbReference type="ARBA" id="ARBA00022741"/>
    </source>
</evidence>
<sequence length="115" mass="13191">MVTMWAENEARNWQRLARGGVKCPGRVSVRGNVVVMELVGVGESPVPRLKDAPLTPREYRTCYMDLLKTVWKMYNRCALMHADLSEYNILYHDAHPYTIDVSQSAAPDHSHAWNF</sequence>
<evidence type="ECO:0000256" key="5">
    <source>
        <dbReference type="ARBA" id="ARBA00022723"/>
    </source>
</evidence>
<keyword evidence="4" id="KW-0808">Transferase</keyword>
<evidence type="ECO:0000256" key="7">
    <source>
        <dbReference type="ARBA" id="ARBA00022777"/>
    </source>
</evidence>
<proteinExistence type="inferred from homology"/>
<dbReference type="GO" id="GO:0046872">
    <property type="term" value="F:metal ion binding"/>
    <property type="evidence" value="ECO:0007669"/>
    <property type="project" value="UniProtKB-KW"/>
</dbReference>
<comment type="catalytic activity">
    <reaction evidence="11">
        <text>L-seryl-[protein] + ATP = O-phospho-L-seryl-[protein] + ADP + H(+)</text>
        <dbReference type="Rhea" id="RHEA:17989"/>
        <dbReference type="Rhea" id="RHEA-COMP:9863"/>
        <dbReference type="Rhea" id="RHEA-COMP:11604"/>
        <dbReference type="ChEBI" id="CHEBI:15378"/>
        <dbReference type="ChEBI" id="CHEBI:29999"/>
        <dbReference type="ChEBI" id="CHEBI:30616"/>
        <dbReference type="ChEBI" id="CHEBI:83421"/>
        <dbReference type="ChEBI" id="CHEBI:456216"/>
        <dbReference type="EC" id="2.7.11.1"/>
    </reaction>
</comment>
<dbReference type="Pfam" id="PF01163">
    <property type="entry name" value="RIO1"/>
    <property type="match status" value="1"/>
</dbReference>
<feature type="domain" description="RIO kinase" evidence="12">
    <location>
        <begin position="1"/>
        <end position="115"/>
    </location>
</feature>
<keyword evidence="9" id="KW-0460">Magnesium</keyword>
<comment type="similarity">
    <text evidence="1">Belongs to the protein kinase superfamily. RIO-type Ser/Thr kinase family.</text>
</comment>
<dbReference type="STRING" id="1344416.A0A139AC27"/>
<dbReference type="Proteomes" id="UP000070544">
    <property type="component" value="Unassembled WGS sequence"/>
</dbReference>
<evidence type="ECO:0000256" key="4">
    <source>
        <dbReference type="ARBA" id="ARBA00022679"/>
    </source>
</evidence>
<evidence type="ECO:0000259" key="12">
    <source>
        <dbReference type="SMART" id="SM00090"/>
    </source>
</evidence>
<protein>
    <recommendedName>
        <fullName evidence="2">non-specific serine/threonine protein kinase</fullName>
        <ecNumber evidence="2">2.7.11.1</ecNumber>
    </recommendedName>
</protein>
<dbReference type="PANTHER" id="PTHR45723">
    <property type="entry name" value="SERINE/THREONINE-PROTEIN KINASE RIO1"/>
    <property type="match status" value="1"/>
</dbReference>
<organism evidence="13 14">
    <name type="scientific">Gonapodya prolifera (strain JEL478)</name>
    <name type="common">Monoblepharis prolifera</name>
    <dbReference type="NCBI Taxonomy" id="1344416"/>
    <lineage>
        <taxon>Eukaryota</taxon>
        <taxon>Fungi</taxon>
        <taxon>Fungi incertae sedis</taxon>
        <taxon>Chytridiomycota</taxon>
        <taxon>Chytridiomycota incertae sedis</taxon>
        <taxon>Monoblepharidomycetes</taxon>
        <taxon>Monoblepharidales</taxon>
        <taxon>Gonapodyaceae</taxon>
        <taxon>Gonapodya</taxon>
    </lineage>
</organism>
<comment type="catalytic activity">
    <reaction evidence="10">
        <text>L-threonyl-[protein] + ATP = O-phospho-L-threonyl-[protein] + ADP + H(+)</text>
        <dbReference type="Rhea" id="RHEA:46608"/>
        <dbReference type="Rhea" id="RHEA-COMP:11060"/>
        <dbReference type="Rhea" id="RHEA-COMP:11605"/>
        <dbReference type="ChEBI" id="CHEBI:15378"/>
        <dbReference type="ChEBI" id="CHEBI:30013"/>
        <dbReference type="ChEBI" id="CHEBI:30616"/>
        <dbReference type="ChEBI" id="CHEBI:61977"/>
        <dbReference type="ChEBI" id="CHEBI:456216"/>
        <dbReference type="EC" id="2.7.11.1"/>
    </reaction>
</comment>
<dbReference type="InterPro" id="IPR011009">
    <property type="entry name" value="Kinase-like_dom_sf"/>
</dbReference>
<keyword evidence="3" id="KW-0723">Serine/threonine-protein kinase</keyword>
<keyword evidence="14" id="KW-1185">Reference proteome</keyword>
<keyword evidence="6" id="KW-0547">Nucleotide-binding</keyword>
<dbReference type="Gene3D" id="3.30.200.20">
    <property type="entry name" value="Phosphorylase Kinase, domain 1"/>
    <property type="match status" value="1"/>
</dbReference>
<evidence type="ECO:0000313" key="13">
    <source>
        <dbReference type="EMBL" id="KXS14382.1"/>
    </source>
</evidence>
<dbReference type="GO" id="GO:0005524">
    <property type="term" value="F:ATP binding"/>
    <property type="evidence" value="ECO:0007669"/>
    <property type="project" value="UniProtKB-KW"/>
</dbReference>
<keyword evidence="5" id="KW-0479">Metal-binding</keyword>